<evidence type="ECO:0000313" key="3">
    <source>
        <dbReference type="Proteomes" id="UP001189429"/>
    </source>
</evidence>
<protein>
    <submittedName>
        <fullName evidence="2">Uncharacterized protein</fullName>
    </submittedName>
</protein>
<organism evidence="2 3">
    <name type="scientific">Prorocentrum cordatum</name>
    <dbReference type="NCBI Taxonomy" id="2364126"/>
    <lineage>
        <taxon>Eukaryota</taxon>
        <taxon>Sar</taxon>
        <taxon>Alveolata</taxon>
        <taxon>Dinophyceae</taxon>
        <taxon>Prorocentrales</taxon>
        <taxon>Prorocentraceae</taxon>
        <taxon>Prorocentrum</taxon>
    </lineage>
</organism>
<proteinExistence type="predicted"/>
<accession>A0ABN9QR35</accession>
<reference evidence="2" key="1">
    <citation type="submission" date="2023-10" db="EMBL/GenBank/DDBJ databases">
        <authorList>
            <person name="Chen Y."/>
            <person name="Shah S."/>
            <person name="Dougan E. K."/>
            <person name="Thang M."/>
            <person name="Chan C."/>
        </authorList>
    </citation>
    <scope>NUCLEOTIDE SEQUENCE [LARGE SCALE GENOMIC DNA]</scope>
</reference>
<keyword evidence="3" id="KW-1185">Reference proteome</keyword>
<evidence type="ECO:0000256" key="1">
    <source>
        <dbReference type="SAM" id="Coils"/>
    </source>
</evidence>
<comment type="caution">
    <text evidence="2">The sequence shown here is derived from an EMBL/GenBank/DDBJ whole genome shotgun (WGS) entry which is preliminary data.</text>
</comment>
<dbReference type="Proteomes" id="UP001189429">
    <property type="component" value="Unassembled WGS sequence"/>
</dbReference>
<evidence type="ECO:0000313" key="2">
    <source>
        <dbReference type="EMBL" id="CAK0808704.1"/>
    </source>
</evidence>
<feature type="non-terminal residue" evidence="2">
    <location>
        <position position="270"/>
    </location>
</feature>
<dbReference type="EMBL" id="CAUYUJ010004232">
    <property type="protein sequence ID" value="CAK0808704.1"/>
    <property type="molecule type" value="Genomic_DNA"/>
</dbReference>
<name>A0ABN9QR35_9DINO</name>
<feature type="non-terminal residue" evidence="2">
    <location>
        <position position="1"/>
    </location>
</feature>
<sequence>VEEERSARVGDLATHASATEVRLAAVQELVSASLKEGRLHQDDALATLTQRVETDLVRSRQEALGRAQRLEASAAAAAAAVEARCADLDGRLERQTAALGASVAVALAGTNATLKQSLAELDGRLARASARAERAAADLGGRLGDGLREAQEALAAADGRLAAGQGALRADLAAQGAELAHQVQDRADAAEARAAGLDGRLQEVEGKAKLLELAVTGARASQEERAAKLEGTVGELQAHLARHDLPRRCEALEDPAVPRGGSTPESSSVF</sequence>
<keyword evidence="1" id="KW-0175">Coiled coil</keyword>
<gene>
    <name evidence="2" type="ORF">PCOR1329_LOCUS14214</name>
</gene>
<feature type="coiled-coil region" evidence="1">
    <location>
        <begin position="111"/>
        <end position="138"/>
    </location>
</feature>